<dbReference type="EMBL" id="JAEQMG010000066">
    <property type="protein sequence ID" value="MBK6088538.1"/>
    <property type="molecule type" value="Genomic_DNA"/>
</dbReference>
<accession>A0A934WQR0</accession>
<name>A0A934WQR0_9FIRM</name>
<keyword evidence="3" id="KW-1185">Reference proteome</keyword>
<gene>
    <name evidence="2" type="ORF">JKK62_07720</name>
</gene>
<proteinExistence type="predicted"/>
<dbReference type="AlphaFoldDB" id="A0A934WQR0"/>
<dbReference type="RefSeq" id="WP_201427433.1">
    <property type="nucleotide sequence ID" value="NZ_JAEQMG010000066.1"/>
</dbReference>
<feature type="transmembrane region" description="Helical" evidence="1">
    <location>
        <begin position="6"/>
        <end position="30"/>
    </location>
</feature>
<evidence type="ECO:0000313" key="3">
    <source>
        <dbReference type="Proteomes" id="UP000633365"/>
    </source>
</evidence>
<evidence type="ECO:0000256" key="1">
    <source>
        <dbReference type="SAM" id="Phobius"/>
    </source>
</evidence>
<keyword evidence="1" id="KW-1133">Transmembrane helix</keyword>
<reference evidence="2" key="1">
    <citation type="submission" date="2021-01" db="EMBL/GenBank/DDBJ databases">
        <title>Genome public.</title>
        <authorList>
            <person name="Liu C."/>
            <person name="Sun Q."/>
        </authorList>
    </citation>
    <scope>NUCLEOTIDE SEQUENCE</scope>
    <source>
        <strain evidence="2">M6</strain>
    </source>
</reference>
<evidence type="ECO:0000313" key="2">
    <source>
        <dbReference type="EMBL" id="MBK6088538.1"/>
    </source>
</evidence>
<feature type="transmembrane region" description="Helical" evidence="1">
    <location>
        <begin position="222"/>
        <end position="245"/>
    </location>
</feature>
<feature type="transmembrane region" description="Helical" evidence="1">
    <location>
        <begin position="164"/>
        <end position="183"/>
    </location>
</feature>
<feature type="transmembrane region" description="Helical" evidence="1">
    <location>
        <begin position="297"/>
        <end position="321"/>
    </location>
</feature>
<sequence>MATISIAGNTLIGCLGVGSFTGIGTAMSLAQRTANSLTQTLSQLRGKVNVAAQAADVSAASAGSSRALAREERKEGAISLAYKKLDRLLSDAAHVDNQAAGAVEQLKKDFYKQYGYLKPECEKSRREKIKDVIKGAWDGLCEFGSAVANFVCDAYEWCKEHLDVILKAIAVVVLLVVSVVLLATGVGGILAAACWGCIFGIVGGLLTNGISNVRNGKGFFEGALDAMLIGGIGGAVGGAIGGYFAGSMPLATNMLQAVWRGAWTNAIASGGSSFVTSTIQYFAANGTNGSAGEYFGFIFQNVAVASLAGGVMGGITGGISFKIGEIRTNSRINKELAAAEDFKDQGARFEKMGHDQIQNNPQYAKSDSQITMKIKGGTAKGGTTIKMDEVAVTKDGQIINFEYKSSETAPFTNSLTTKGGGQTNAYVNNNFRLSDVAQLTKKGFNLTGETFLPKNMPVTVVRPSNFVSVFGTMQDGVQKFFQGFTPGVVSGFNAGR</sequence>
<feature type="transmembrane region" description="Helical" evidence="1">
    <location>
        <begin position="189"/>
        <end position="210"/>
    </location>
</feature>
<dbReference type="Proteomes" id="UP000633365">
    <property type="component" value="Unassembled WGS sequence"/>
</dbReference>
<comment type="caution">
    <text evidence="2">The sequence shown here is derived from an EMBL/GenBank/DDBJ whole genome shotgun (WGS) entry which is preliminary data.</text>
</comment>
<keyword evidence="1" id="KW-0812">Transmembrane</keyword>
<keyword evidence="1" id="KW-0472">Membrane</keyword>
<organism evidence="2 3">
    <name type="scientific">Ruminococcus difficilis</name>
    <dbReference type="NCBI Taxonomy" id="2763069"/>
    <lineage>
        <taxon>Bacteria</taxon>
        <taxon>Bacillati</taxon>
        <taxon>Bacillota</taxon>
        <taxon>Clostridia</taxon>
        <taxon>Eubacteriales</taxon>
        <taxon>Oscillospiraceae</taxon>
        <taxon>Ruminococcus</taxon>
    </lineage>
</organism>
<protein>
    <submittedName>
        <fullName evidence="2">Uncharacterized protein</fullName>
    </submittedName>
</protein>